<evidence type="ECO:0000256" key="7">
    <source>
        <dbReference type="ARBA" id="ARBA00022741"/>
    </source>
</evidence>
<evidence type="ECO:0000256" key="2">
    <source>
        <dbReference type="ARBA" id="ARBA00004417"/>
    </source>
</evidence>
<dbReference type="Pfam" id="PF09383">
    <property type="entry name" value="NIL"/>
    <property type="match status" value="1"/>
</dbReference>
<evidence type="ECO:0000259" key="13">
    <source>
        <dbReference type="PROSITE" id="PS50893"/>
    </source>
</evidence>
<organism evidence="14 15">
    <name type="scientific">Ignatzschineria cameli</name>
    <dbReference type="NCBI Taxonomy" id="2182793"/>
    <lineage>
        <taxon>Bacteria</taxon>
        <taxon>Pseudomonadati</taxon>
        <taxon>Pseudomonadota</taxon>
        <taxon>Gammaproteobacteria</taxon>
        <taxon>Cardiobacteriales</taxon>
        <taxon>Ignatzschineriaceae</taxon>
        <taxon>Ignatzschineria</taxon>
    </lineage>
</organism>
<dbReference type="CDD" id="cd03258">
    <property type="entry name" value="ABC_MetN_methionine_transporter"/>
    <property type="match status" value="1"/>
</dbReference>
<dbReference type="InterPro" id="IPR017871">
    <property type="entry name" value="ABC_transporter-like_CS"/>
</dbReference>
<keyword evidence="6" id="KW-1003">Cell membrane</keyword>
<dbReference type="Pfam" id="PF00005">
    <property type="entry name" value="ABC_tran"/>
    <property type="match status" value="1"/>
</dbReference>
<keyword evidence="11" id="KW-0472">Membrane</keyword>
<dbReference type="SUPFAM" id="SSF52540">
    <property type="entry name" value="P-loop containing nucleoside triphosphate hydrolases"/>
    <property type="match status" value="1"/>
</dbReference>
<dbReference type="GO" id="GO:0016887">
    <property type="term" value="F:ATP hydrolysis activity"/>
    <property type="evidence" value="ECO:0007669"/>
    <property type="project" value="InterPro"/>
</dbReference>
<dbReference type="InterPro" id="IPR045865">
    <property type="entry name" value="ACT-like_dom_sf"/>
</dbReference>
<keyword evidence="10" id="KW-0029">Amino-acid transport</keyword>
<evidence type="ECO:0000256" key="12">
    <source>
        <dbReference type="SAM" id="MobiDB-lite"/>
    </source>
</evidence>
<keyword evidence="7" id="KW-0547">Nucleotide-binding</keyword>
<proteinExistence type="inferred from homology"/>
<name>A0A2U2AKM0_9GAMM</name>
<comment type="caution">
    <text evidence="14">The sequence shown here is derived from an EMBL/GenBank/DDBJ whole genome shotgun (WGS) entry which is preliminary data.</text>
</comment>
<comment type="function">
    <text evidence="1">Part of the ABC transporter FtsEX involved in cellular division. Important for assembly or stability of the septal ring.</text>
</comment>
<dbReference type="Proteomes" id="UP000245059">
    <property type="component" value="Unassembled WGS sequence"/>
</dbReference>
<dbReference type="Gene3D" id="3.30.70.260">
    <property type="match status" value="1"/>
</dbReference>
<dbReference type="PANTHER" id="PTHR43166:SF30">
    <property type="entry name" value="METHIONINE IMPORT ATP-BINDING PROTEIN METN"/>
    <property type="match status" value="1"/>
</dbReference>
<evidence type="ECO:0000313" key="15">
    <source>
        <dbReference type="Proteomes" id="UP000245059"/>
    </source>
</evidence>
<reference evidence="15" key="1">
    <citation type="submission" date="2018-05" db="EMBL/GenBank/DDBJ databases">
        <title>Ignatzschineria dubaiensis sp. nov., isolated from necrotic foot tissues of dromedaries (Camelus dromedarius) and associated maggots in Dubai, United Arab Emirates.</title>
        <authorList>
            <person name="Tsang C.C."/>
            <person name="Tang J.Y.M."/>
            <person name="Fong J.Y.H."/>
            <person name="Kinne J."/>
            <person name="Lee H.H."/>
            <person name="Joseph M."/>
            <person name="Jose S."/>
            <person name="Schuster R.K."/>
            <person name="Tang Y."/>
            <person name="Sivakumar S."/>
            <person name="Chen J.H.K."/>
            <person name="Teng J.L.L."/>
            <person name="Lau S.K.P."/>
            <person name="Wernery U."/>
            <person name="Woo P.C.Y."/>
        </authorList>
    </citation>
    <scope>NUCLEOTIDE SEQUENCE [LARGE SCALE GENOMIC DNA]</scope>
    <source>
        <strain evidence="15">UAE-HKU57</strain>
    </source>
</reference>
<protein>
    <recommendedName>
        <fullName evidence="4">Cell division ATP-binding protein FtsE</fullName>
    </recommendedName>
</protein>
<dbReference type="SMART" id="SM00382">
    <property type="entry name" value="AAA"/>
    <property type="match status" value="1"/>
</dbReference>
<dbReference type="InterPro" id="IPR003593">
    <property type="entry name" value="AAA+_ATPase"/>
</dbReference>
<evidence type="ECO:0000256" key="3">
    <source>
        <dbReference type="ARBA" id="ARBA00005417"/>
    </source>
</evidence>
<keyword evidence="5" id="KW-0813">Transport</keyword>
<evidence type="ECO:0000256" key="4">
    <source>
        <dbReference type="ARBA" id="ARBA00020019"/>
    </source>
</evidence>
<dbReference type="AlphaFoldDB" id="A0A2U2AKM0"/>
<evidence type="ECO:0000256" key="10">
    <source>
        <dbReference type="ARBA" id="ARBA00022970"/>
    </source>
</evidence>
<dbReference type="PROSITE" id="PS50893">
    <property type="entry name" value="ABC_TRANSPORTER_2"/>
    <property type="match status" value="1"/>
</dbReference>
<evidence type="ECO:0000256" key="1">
    <source>
        <dbReference type="ARBA" id="ARBA00002579"/>
    </source>
</evidence>
<dbReference type="FunFam" id="3.40.50.300:FF:000056">
    <property type="entry name" value="Cell division ATP-binding protein FtsE"/>
    <property type="match status" value="1"/>
</dbReference>
<dbReference type="GO" id="GO:0005524">
    <property type="term" value="F:ATP binding"/>
    <property type="evidence" value="ECO:0007669"/>
    <property type="project" value="UniProtKB-KW"/>
</dbReference>
<evidence type="ECO:0000256" key="5">
    <source>
        <dbReference type="ARBA" id="ARBA00022448"/>
    </source>
</evidence>
<dbReference type="RefSeq" id="WP_109217998.1">
    <property type="nucleotide sequence ID" value="NZ_QEWW01000010.1"/>
</dbReference>
<keyword evidence="9" id="KW-1278">Translocase</keyword>
<keyword evidence="8 14" id="KW-0067">ATP-binding</keyword>
<dbReference type="Gene3D" id="3.40.50.300">
    <property type="entry name" value="P-loop containing nucleotide triphosphate hydrolases"/>
    <property type="match status" value="1"/>
</dbReference>
<dbReference type="InterPro" id="IPR041701">
    <property type="entry name" value="MetN_ABC"/>
</dbReference>
<dbReference type="PROSITE" id="PS00211">
    <property type="entry name" value="ABC_TRANSPORTER_1"/>
    <property type="match status" value="1"/>
</dbReference>
<dbReference type="PANTHER" id="PTHR43166">
    <property type="entry name" value="AMINO ACID IMPORT ATP-BINDING PROTEIN"/>
    <property type="match status" value="1"/>
</dbReference>
<dbReference type="SMART" id="SM00930">
    <property type="entry name" value="NIL"/>
    <property type="match status" value="1"/>
</dbReference>
<dbReference type="InterPro" id="IPR018449">
    <property type="entry name" value="NIL_domain"/>
</dbReference>
<dbReference type="InterPro" id="IPR050086">
    <property type="entry name" value="MetN_ABC_transporter-like"/>
</dbReference>
<accession>A0A2U2AKM0</accession>
<comment type="similarity">
    <text evidence="3">Belongs to the ABC transporter superfamily.</text>
</comment>
<feature type="compositionally biased region" description="Low complexity" evidence="12">
    <location>
        <begin position="354"/>
        <end position="367"/>
    </location>
</feature>
<feature type="region of interest" description="Disordered" evidence="12">
    <location>
        <begin position="354"/>
        <end position="385"/>
    </location>
</feature>
<dbReference type="InterPro" id="IPR027417">
    <property type="entry name" value="P-loop_NTPase"/>
</dbReference>
<dbReference type="InterPro" id="IPR003439">
    <property type="entry name" value="ABC_transporter-like_ATP-bd"/>
</dbReference>
<evidence type="ECO:0000256" key="9">
    <source>
        <dbReference type="ARBA" id="ARBA00022967"/>
    </source>
</evidence>
<evidence type="ECO:0000313" key="14">
    <source>
        <dbReference type="EMBL" id="PWD83579.1"/>
    </source>
</evidence>
<dbReference type="EMBL" id="QEWW01000010">
    <property type="protein sequence ID" value="PWD83579.1"/>
    <property type="molecule type" value="Genomic_DNA"/>
</dbReference>
<feature type="domain" description="ABC transporter" evidence="13">
    <location>
        <begin position="2"/>
        <end position="242"/>
    </location>
</feature>
<dbReference type="GO" id="GO:0005886">
    <property type="term" value="C:plasma membrane"/>
    <property type="evidence" value="ECO:0007669"/>
    <property type="project" value="UniProtKB-SubCell"/>
</dbReference>
<comment type="subcellular location">
    <subcellularLocation>
        <location evidence="2">Cell inner membrane</location>
        <topology evidence="2">Peripheral membrane protein</topology>
    </subcellularLocation>
</comment>
<evidence type="ECO:0000256" key="6">
    <source>
        <dbReference type="ARBA" id="ARBA00022475"/>
    </source>
</evidence>
<evidence type="ECO:0000256" key="8">
    <source>
        <dbReference type="ARBA" id="ARBA00022840"/>
    </source>
</evidence>
<evidence type="ECO:0000256" key="11">
    <source>
        <dbReference type="ARBA" id="ARBA00023136"/>
    </source>
</evidence>
<gene>
    <name evidence="14" type="ORF">DC077_09515</name>
</gene>
<sequence length="385" mass="42696">MIQFKNIYKTYLRNGVETEALKDVTLHIEKGDIFGVIGYSGAGKSTLIRLVNDIESPTRGEVIVDGRNLATYTPKELRLAKKNIGMIFQHFNLLETKSVAENIALPLTLNGKHSKAEIDARVEELLNFVELPDKKHAYPRELSGGQKQRIGIARALANNPKILLCDEATSALDPQTTIAILDLLKKINQEQGVTIMMVTHQMEVVEYLCNKVAVMEKGRVVETGRTIDLFGNPEQPTTKSFVRTVIGDSIPERVLANLDDPSIEDIYRFEFLGRSAQEPVINELILKGDVVINILFANMIEIEGNILGSTFVQMKGAPEKVAEAIAFLRFHGVRVTHEGSKKSINMSQRTLNLNSNANDANDANGASDARKQQTAARESTNRVEE</sequence>
<dbReference type="GO" id="GO:0006865">
    <property type="term" value="P:amino acid transport"/>
    <property type="evidence" value="ECO:0007669"/>
    <property type="project" value="UniProtKB-KW"/>
</dbReference>
<dbReference type="SUPFAM" id="SSF55021">
    <property type="entry name" value="ACT-like"/>
    <property type="match status" value="1"/>
</dbReference>